<evidence type="ECO:0000256" key="10">
    <source>
        <dbReference type="ARBA" id="ARBA00023114"/>
    </source>
</evidence>
<dbReference type="GO" id="GO:0009279">
    <property type="term" value="C:cell outer membrane"/>
    <property type="evidence" value="ECO:0007669"/>
    <property type="project" value="UniProtKB-SubCell"/>
</dbReference>
<dbReference type="InterPro" id="IPR049712">
    <property type="entry name" value="Poly_export"/>
</dbReference>
<organism evidence="19 20">
    <name type="scientific">Persicitalea jodogahamensis</name>
    <dbReference type="NCBI Taxonomy" id="402147"/>
    <lineage>
        <taxon>Bacteria</taxon>
        <taxon>Pseudomonadati</taxon>
        <taxon>Bacteroidota</taxon>
        <taxon>Cytophagia</taxon>
        <taxon>Cytophagales</taxon>
        <taxon>Spirosomataceae</taxon>
        <taxon>Persicitalea</taxon>
    </lineage>
</organism>
<reference evidence="19 20" key="1">
    <citation type="journal article" date="2014" name="Int. J. Syst. Evol. Microbiol.">
        <title>Complete genome sequence of Corynebacterium casei LMG S-19264T (=DSM 44701T), isolated from a smear-ripened cheese.</title>
        <authorList>
            <consortium name="US DOE Joint Genome Institute (JGI-PGF)"/>
            <person name="Walter F."/>
            <person name="Albersmeier A."/>
            <person name="Kalinowski J."/>
            <person name="Ruckert C."/>
        </authorList>
    </citation>
    <scope>NUCLEOTIDE SEQUENCE [LARGE SCALE GENOMIC DNA]</scope>
    <source>
        <strain evidence="19 20">KCTC 12866</strain>
    </source>
</reference>
<keyword evidence="10" id="KW-0626">Porin</keyword>
<evidence type="ECO:0000256" key="3">
    <source>
        <dbReference type="ARBA" id="ARBA00022448"/>
    </source>
</evidence>
<dbReference type="GO" id="GO:0015159">
    <property type="term" value="F:polysaccharide transmembrane transporter activity"/>
    <property type="evidence" value="ECO:0007669"/>
    <property type="project" value="InterPro"/>
</dbReference>
<keyword evidence="11 15" id="KW-0472">Membrane</keyword>
<comment type="caution">
    <text evidence="19">The sequence shown here is derived from an EMBL/GenBank/DDBJ whole genome shotgun (WGS) entry which is preliminary data.</text>
</comment>
<proteinExistence type="inferred from homology"/>
<dbReference type="PANTHER" id="PTHR33619:SF3">
    <property type="entry name" value="POLYSACCHARIDE EXPORT PROTEIN GFCE-RELATED"/>
    <property type="match status" value="1"/>
</dbReference>
<evidence type="ECO:0000256" key="16">
    <source>
        <dbReference type="SAM" id="SignalP"/>
    </source>
</evidence>
<evidence type="ECO:0000256" key="7">
    <source>
        <dbReference type="ARBA" id="ARBA00022729"/>
    </source>
</evidence>
<keyword evidence="4" id="KW-1134">Transmembrane beta strand</keyword>
<feature type="domain" description="SLBB" evidence="18">
    <location>
        <begin position="132"/>
        <end position="211"/>
    </location>
</feature>
<comment type="similarity">
    <text evidence="2">Belongs to the BexD/CtrA/VexA family.</text>
</comment>
<keyword evidence="7 16" id="KW-0732">Signal</keyword>
<keyword evidence="20" id="KW-1185">Reference proteome</keyword>
<comment type="subcellular location">
    <subcellularLocation>
        <location evidence="1">Cell outer membrane</location>
        <topology evidence="1">Multi-pass membrane protein</topology>
    </subcellularLocation>
</comment>
<protein>
    <recommendedName>
        <fullName evidence="21">Polysaccharide export protein</fullName>
    </recommendedName>
</protein>
<dbReference type="RefSeq" id="WP_189562828.1">
    <property type="nucleotide sequence ID" value="NZ_BMXF01000001.1"/>
</dbReference>
<evidence type="ECO:0000256" key="1">
    <source>
        <dbReference type="ARBA" id="ARBA00004571"/>
    </source>
</evidence>
<keyword evidence="8" id="KW-0625">Polysaccharide transport</keyword>
<evidence type="ECO:0000256" key="11">
    <source>
        <dbReference type="ARBA" id="ARBA00023136"/>
    </source>
</evidence>
<evidence type="ECO:0000313" key="19">
    <source>
        <dbReference type="EMBL" id="GHB55274.1"/>
    </source>
</evidence>
<dbReference type="EMBL" id="BMXF01000001">
    <property type="protein sequence ID" value="GHB55274.1"/>
    <property type="molecule type" value="Genomic_DNA"/>
</dbReference>
<evidence type="ECO:0000256" key="8">
    <source>
        <dbReference type="ARBA" id="ARBA00023047"/>
    </source>
</evidence>
<name>A0A8J3D1W5_9BACT</name>
<dbReference type="GO" id="GO:0046930">
    <property type="term" value="C:pore complex"/>
    <property type="evidence" value="ECO:0007669"/>
    <property type="project" value="UniProtKB-KW"/>
</dbReference>
<evidence type="ECO:0000256" key="15">
    <source>
        <dbReference type="SAM" id="Phobius"/>
    </source>
</evidence>
<dbReference type="Pfam" id="PF02563">
    <property type="entry name" value="Poly_export"/>
    <property type="match status" value="1"/>
</dbReference>
<evidence type="ECO:0000259" key="18">
    <source>
        <dbReference type="Pfam" id="PF22461"/>
    </source>
</evidence>
<dbReference type="PROSITE" id="PS51257">
    <property type="entry name" value="PROKAR_LIPOPROTEIN"/>
    <property type="match status" value="1"/>
</dbReference>
<sequence>MKRSFVILPIFVCTLLFASCRSQRPAPVLNTEALAPAVSVVDKGVYRIKAGDKLLVRNLNWSSELFPDPGQAAGNVGAGFEAVVRIDGNISLPEIGSIPVAGRTRQAVADTLSTLYRDLRNPLFEVTVTSLRVKVLGSVNNQGVVVLDNDFLTLGEILARSGGIRYTEASNIIQIIRTEGTQQQVIEYDFQDLGNPLIMNQNIYDNDIVYVPPSRGSVRSIKYQRALVLVQPVIAALNLTLIVINFIRLSPRP</sequence>
<keyword evidence="12" id="KW-0564">Palmitate</keyword>
<dbReference type="GO" id="GO:0006811">
    <property type="term" value="P:monoatomic ion transport"/>
    <property type="evidence" value="ECO:0007669"/>
    <property type="project" value="UniProtKB-KW"/>
</dbReference>
<evidence type="ECO:0000256" key="9">
    <source>
        <dbReference type="ARBA" id="ARBA00023065"/>
    </source>
</evidence>
<feature type="domain" description="Polysaccharide export protein N-terminal" evidence="17">
    <location>
        <begin position="45"/>
        <end position="129"/>
    </location>
</feature>
<gene>
    <name evidence="19" type="ORF">GCM10007390_05600</name>
</gene>
<feature type="chain" id="PRO_5035197185" description="Polysaccharide export protein" evidence="16">
    <location>
        <begin position="19"/>
        <end position="253"/>
    </location>
</feature>
<evidence type="ECO:0000256" key="14">
    <source>
        <dbReference type="ARBA" id="ARBA00023288"/>
    </source>
</evidence>
<dbReference type="GO" id="GO:0015288">
    <property type="term" value="F:porin activity"/>
    <property type="evidence" value="ECO:0007669"/>
    <property type="project" value="UniProtKB-KW"/>
</dbReference>
<dbReference type="Proteomes" id="UP000598271">
    <property type="component" value="Unassembled WGS sequence"/>
</dbReference>
<evidence type="ECO:0000256" key="6">
    <source>
        <dbReference type="ARBA" id="ARBA00022692"/>
    </source>
</evidence>
<evidence type="ECO:0000256" key="2">
    <source>
        <dbReference type="ARBA" id="ARBA00009450"/>
    </source>
</evidence>
<dbReference type="Pfam" id="PF22461">
    <property type="entry name" value="SLBB_2"/>
    <property type="match status" value="1"/>
</dbReference>
<keyword evidence="3" id="KW-0813">Transport</keyword>
<evidence type="ECO:0000256" key="13">
    <source>
        <dbReference type="ARBA" id="ARBA00023237"/>
    </source>
</evidence>
<evidence type="ECO:0000256" key="5">
    <source>
        <dbReference type="ARBA" id="ARBA00022597"/>
    </source>
</evidence>
<dbReference type="AlphaFoldDB" id="A0A8J3D1W5"/>
<dbReference type="InterPro" id="IPR054765">
    <property type="entry name" value="SLBB_dom"/>
</dbReference>
<dbReference type="InterPro" id="IPR003715">
    <property type="entry name" value="Poly_export_N"/>
</dbReference>
<keyword evidence="6 15" id="KW-0812">Transmembrane</keyword>
<evidence type="ECO:0000256" key="12">
    <source>
        <dbReference type="ARBA" id="ARBA00023139"/>
    </source>
</evidence>
<keyword evidence="14" id="KW-0449">Lipoprotein</keyword>
<feature type="signal peptide" evidence="16">
    <location>
        <begin position="1"/>
        <end position="18"/>
    </location>
</feature>
<dbReference type="Gene3D" id="3.10.560.10">
    <property type="entry name" value="Outer membrane lipoprotein wza domain like"/>
    <property type="match status" value="1"/>
</dbReference>
<feature type="transmembrane region" description="Helical" evidence="15">
    <location>
        <begin position="226"/>
        <end position="247"/>
    </location>
</feature>
<evidence type="ECO:0008006" key="21">
    <source>
        <dbReference type="Google" id="ProtNLM"/>
    </source>
</evidence>
<keyword evidence="13" id="KW-0998">Cell outer membrane</keyword>
<evidence type="ECO:0000259" key="17">
    <source>
        <dbReference type="Pfam" id="PF02563"/>
    </source>
</evidence>
<accession>A0A8J3D1W5</accession>
<evidence type="ECO:0000256" key="4">
    <source>
        <dbReference type="ARBA" id="ARBA00022452"/>
    </source>
</evidence>
<keyword evidence="5" id="KW-0762">Sugar transport</keyword>
<dbReference type="PANTHER" id="PTHR33619">
    <property type="entry name" value="POLYSACCHARIDE EXPORT PROTEIN GFCE-RELATED"/>
    <property type="match status" value="1"/>
</dbReference>
<keyword evidence="9" id="KW-0406">Ion transport</keyword>
<keyword evidence="15" id="KW-1133">Transmembrane helix</keyword>
<evidence type="ECO:0000313" key="20">
    <source>
        <dbReference type="Proteomes" id="UP000598271"/>
    </source>
</evidence>